<organism evidence="1">
    <name type="scientific">viral metagenome</name>
    <dbReference type="NCBI Taxonomy" id="1070528"/>
    <lineage>
        <taxon>unclassified sequences</taxon>
        <taxon>metagenomes</taxon>
        <taxon>organismal metagenomes</taxon>
    </lineage>
</organism>
<proteinExistence type="predicted"/>
<accession>A0A6M3IMW2</accession>
<name>A0A6M3IMW2_9ZZZZ</name>
<gene>
    <name evidence="1" type="ORF">MM415B01395_0002</name>
</gene>
<sequence>MATIDDLNTSIPNLSRPEAELLIKKLRESRRIPKKKRLVVTRQSKPKISKKPDDLIASLSEKQKQQLLALLEGTK</sequence>
<dbReference type="EMBL" id="MT141343">
    <property type="protein sequence ID" value="QJA58859.1"/>
    <property type="molecule type" value="Genomic_DNA"/>
</dbReference>
<protein>
    <submittedName>
        <fullName evidence="1">Uncharacterized protein</fullName>
    </submittedName>
</protein>
<reference evidence="1" key="1">
    <citation type="submission" date="2020-03" db="EMBL/GenBank/DDBJ databases">
        <title>The deep terrestrial virosphere.</title>
        <authorList>
            <person name="Holmfeldt K."/>
            <person name="Nilsson E."/>
            <person name="Simone D."/>
            <person name="Lopez-Fernandez M."/>
            <person name="Wu X."/>
            <person name="de Brujin I."/>
            <person name="Lundin D."/>
            <person name="Andersson A."/>
            <person name="Bertilsson S."/>
            <person name="Dopson M."/>
        </authorList>
    </citation>
    <scope>NUCLEOTIDE SEQUENCE</scope>
    <source>
        <strain evidence="1">MM415B01395</strain>
    </source>
</reference>
<dbReference type="AlphaFoldDB" id="A0A6M3IMW2"/>
<evidence type="ECO:0000313" key="1">
    <source>
        <dbReference type="EMBL" id="QJA58859.1"/>
    </source>
</evidence>